<organism evidence="1 2">
    <name type="scientific">Avena sativa</name>
    <name type="common">Oat</name>
    <dbReference type="NCBI Taxonomy" id="4498"/>
    <lineage>
        <taxon>Eukaryota</taxon>
        <taxon>Viridiplantae</taxon>
        <taxon>Streptophyta</taxon>
        <taxon>Embryophyta</taxon>
        <taxon>Tracheophyta</taxon>
        <taxon>Spermatophyta</taxon>
        <taxon>Magnoliopsida</taxon>
        <taxon>Liliopsida</taxon>
        <taxon>Poales</taxon>
        <taxon>Poaceae</taxon>
        <taxon>BOP clade</taxon>
        <taxon>Pooideae</taxon>
        <taxon>Poodae</taxon>
        <taxon>Poeae</taxon>
        <taxon>Poeae Chloroplast Group 1 (Aveneae type)</taxon>
        <taxon>Aveninae</taxon>
        <taxon>Avena</taxon>
    </lineage>
</organism>
<name>A0ACD5Z0U2_AVESA</name>
<sequence length="251" mass="28261">MPPEPHYRGWFEEPLAYDGIEDMFSVQVDHGGFFCSVRGDLTYEGGTTEYFDNCSSETFSLFWIEEFLRHLGYEMDDMLSVYWKKPGKDLLDGLQCIESDSDIVDMIAGRMEEKTLAMLIDHKNFLETFMPDVVEKKSKEGGSKGDGQEVATTAQGNNIPLVASDLGVECNSVAGGSKVDEEEGGFSDSESDSTFNDSDYDVEDGDDDLFTDNIDKEIVDYNEPVNEFELEYDSALQDTSLILRQEHEQDL</sequence>
<evidence type="ECO:0000313" key="2">
    <source>
        <dbReference type="Proteomes" id="UP001732700"/>
    </source>
</evidence>
<dbReference type="EnsemblPlants" id="AVESA.00010b.r2.6CG1107990.1">
    <property type="protein sequence ID" value="AVESA.00010b.r2.6CG1107990.1.CDS"/>
    <property type="gene ID" value="AVESA.00010b.r2.6CG1107990"/>
</dbReference>
<keyword evidence="2" id="KW-1185">Reference proteome</keyword>
<proteinExistence type="predicted"/>
<dbReference type="Proteomes" id="UP001732700">
    <property type="component" value="Chromosome 6C"/>
</dbReference>
<reference evidence="1" key="2">
    <citation type="submission" date="2025-09" db="UniProtKB">
        <authorList>
            <consortium name="EnsemblPlants"/>
        </authorList>
    </citation>
    <scope>IDENTIFICATION</scope>
</reference>
<accession>A0ACD5Z0U2</accession>
<reference evidence="1" key="1">
    <citation type="submission" date="2021-05" db="EMBL/GenBank/DDBJ databases">
        <authorList>
            <person name="Scholz U."/>
            <person name="Mascher M."/>
            <person name="Fiebig A."/>
        </authorList>
    </citation>
    <scope>NUCLEOTIDE SEQUENCE [LARGE SCALE GENOMIC DNA]</scope>
</reference>
<protein>
    <submittedName>
        <fullName evidence="1">Uncharacterized protein</fullName>
    </submittedName>
</protein>
<evidence type="ECO:0000313" key="1">
    <source>
        <dbReference type="EnsemblPlants" id="AVESA.00010b.r2.6CG1107990.1.CDS"/>
    </source>
</evidence>